<keyword evidence="1" id="KW-0378">Hydrolase</keyword>
<reference evidence="4" key="1">
    <citation type="journal article" date="2012" name="PLoS ONE">
        <title>Gene sets for utilization of primary and secondary nutrition supplies in the distal gut of endangered iberian lynx.</title>
        <authorList>
            <person name="Alcaide M."/>
            <person name="Messina E."/>
            <person name="Richter M."/>
            <person name="Bargiela R."/>
            <person name="Peplies J."/>
            <person name="Huws S.A."/>
            <person name="Newbold C.J."/>
            <person name="Golyshin P.N."/>
            <person name="Simon M.A."/>
            <person name="Lopez G."/>
            <person name="Yakimov M.M."/>
            <person name="Ferrer M."/>
        </authorList>
    </citation>
    <scope>NUCLEOTIDE SEQUENCE</scope>
</reference>
<keyword evidence="2" id="KW-0326">Glycosidase</keyword>
<name>J9DB49_9ZZZZ</name>
<dbReference type="GO" id="GO:0005975">
    <property type="term" value="P:carbohydrate metabolic process"/>
    <property type="evidence" value="ECO:0007669"/>
    <property type="project" value="InterPro"/>
</dbReference>
<dbReference type="EMBL" id="AMCI01000252">
    <property type="protein sequence ID" value="EJX10101.1"/>
    <property type="molecule type" value="Genomic_DNA"/>
</dbReference>
<dbReference type="InterPro" id="IPR017853">
    <property type="entry name" value="GH"/>
</dbReference>
<gene>
    <name evidence="4" type="ORF">EVA_01785</name>
</gene>
<comment type="caution">
    <text evidence="4">The sequence shown here is derived from an EMBL/GenBank/DDBJ whole genome shotgun (WGS) entry which is preliminary data.</text>
</comment>
<proteinExistence type="predicted"/>
<accession>J9DB49</accession>
<organism evidence="4">
    <name type="scientific">gut metagenome</name>
    <dbReference type="NCBI Taxonomy" id="749906"/>
    <lineage>
        <taxon>unclassified sequences</taxon>
        <taxon>metagenomes</taxon>
        <taxon>organismal metagenomes</taxon>
    </lineage>
</organism>
<evidence type="ECO:0000259" key="3">
    <source>
        <dbReference type="PROSITE" id="PS51910"/>
    </source>
</evidence>
<evidence type="ECO:0000256" key="1">
    <source>
        <dbReference type="ARBA" id="ARBA00022801"/>
    </source>
</evidence>
<dbReference type="Pfam" id="PF00704">
    <property type="entry name" value="Glyco_hydro_18"/>
    <property type="match status" value="1"/>
</dbReference>
<dbReference type="AlphaFoldDB" id="J9DB49"/>
<dbReference type="InterPro" id="IPR001579">
    <property type="entry name" value="Glyco_hydro_18_chit_AS"/>
</dbReference>
<dbReference type="InterPro" id="IPR001223">
    <property type="entry name" value="Glyco_hydro18_cat"/>
</dbReference>
<protein>
    <submittedName>
        <fullName evidence="4">Mannosyl-glycoprotein endo-beta-N-acetylglucosaminidase</fullName>
    </submittedName>
</protein>
<sequence>MANCSNEEFVTEMTDGTQPATRAVVEKTPKLTIYVETNDVNPLNMGEYTFTGTDEAVVDHVVLFASNIRGTASTVQLYHNPNQSHILANVETLVRPLQQKGIKVLLGLLGDHTGVGFTNMTESQMDSFAQQVADCVNQYGLDGVDFDDEYAECGRISGLPSPSAANYGKLIQKVRALLPGKLITAFYYSDSTSLNFDQASLDALDYMWPNFGASNAPASFANSKWARMSIQYTSGVPTDSQITRYSRNYAGYGAIMMFNVREYDASAKMNLFASNLWGKTVTWSGNSHAKNYGN</sequence>
<dbReference type="SUPFAM" id="SSF51445">
    <property type="entry name" value="(Trans)glycosidases"/>
    <property type="match status" value="1"/>
</dbReference>
<dbReference type="PROSITE" id="PS51910">
    <property type="entry name" value="GH18_2"/>
    <property type="match status" value="1"/>
</dbReference>
<evidence type="ECO:0000313" key="4">
    <source>
        <dbReference type="EMBL" id="EJX10101.1"/>
    </source>
</evidence>
<evidence type="ECO:0000256" key="2">
    <source>
        <dbReference type="ARBA" id="ARBA00023295"/>
    </source>
</evidence>
<dbReference type="Gene3D" id="3.20.20.80">
    <property type="entry name" value="Glycosidases"/>
    <property type="match status" value="1"/>
</dbReference>
<feature type="domain" description="GH18" evidence="3">
    <location>
        <begin position="29"/>
        <end position="294"/>
    </location>
</feature>
<dbReference type="GO" id="GO:0004553">
    <property type="term" value="F:hydrolase activity, hydrolyzing O-glycosyl compounds"/>
    <property type="evidence" value="ECO:0007669"/>
    <property type="project" value="InterPro"/>
</dbReference>
<dbReference type="PROSITE" id="PS01095">
    <property type="entry name" value="GH18_1"/>
    <property type="match status" value="1"/>
</dbReference>